<proteinExistence type="predicted"/>
<gene>
    <name evidence="1" type="ORF">DC487_10400</name>
</gene>
<comment type="caution">
    <text evidence="1">The sequence shown here is derived from an EMBL/GenBank/DDBJ whole genome shotgun (WGS) entry which is preliminary data.</text>
</comment>
<dbReference type="AlphaFoldDB" id="A0A2T8HIQ3"/>
<dbReference type="OrthoDB" id="9836095at2"/>
<sequence length="129" mass="14960">MKLNKRVGDTLNLVKIEYHTEYSNAKQPDIVAEYLHALCSYYGELIGKNISLSNPIEFAVKYYRIYLQGTLSDEGYKGDNSLESIYLYFNSLITHELENSKIRQKESKFLLWQQYSAALLAEFTAQETI</sequence>
<dbReference type="Proteomes" id="UP000245627">
    <property type="component" value="Unassembled WGS sequence"/>
</dbReference>
<dbReference type="RefSeq" id="WP_116775908.1">
    <property type="nucleotide sequence ID" value="NZ_QDKG01000003.1"/>
</dbReference>
<evidence type="ECO:0000313" key="2">
    <source>
        <dbReference type="Proteomes" id="UP000245627"/>
    </source>
</evidence>
<keyword evidence="2" id="KW-1185">Reference proteome</keyword>
<accession>A0A2T8HIQ3</accession>
<name>A0A2T8HIQ3_9SPHI</name>
<dbReference type="EMBL" id="QDKG01000003">
    <property type="protein sequence ID" value="PVH25321.1"/>
    <property type="molecule type" value="Genomic_DNA"/>
</dbReference>
<evidence type="ECO:0000313" key="1">
    <source>
        <dbReference type="EMBL" id="PVH25321.1"/>
    </source>
</evidence>
<protein>
    <submittedName>
        <fullName evidence="1">Uncharacterized protein</fullName>
    </submittedName>
</protein>
<reference evidence="1 2" key="1">
    <citation type="submission" date="2018-04" db="EMBL/GenBank/DDBJ databases">
        <title>Sphingobacterium cortibacter sp. nov.</title>
        <authorList>
            <person name="Li Y."/>
        </authorList>
    </citation>
    <scope>NUCLEOTIDE SEQUENCE [LARGE SCALE GENOMIC DNA]</scope>
    <source>
        <strain evidence="1 2">2c-3</strain>
    </source>
</reference>
<organism evidence="1 2">
    <name type="scientific">Sphingobacterium corticibacter</name>
    <dbReference type="NCBI Taxonomy" id="2171749"/>
    <lineage>
        <taxon>Bacteria</taxon>
        <taxon>Pseudomonadati</taxon>
        <taxon>Bacteroidota</taxon>
        <taxon>Sphingobacteriia</taxon>
        <taxon>Sphingobacteriales</taxon>
        <taxon>Sphingobacteriaceae</taxon>
        <taxon>Sphingobacterium</taxon>
    </lineage>
</organism>